<dbReference type="PANTHER" id="PTHR34153">
    <property type="entry name" value="SI:CH211-262H13.3-RELATED-RELATED"/>
    <property type="match status" value="1"/>
</dbReference>
<dbReference type="OrthoDB" id="6780942at2759"/>
<proteinExistence type="predicted"/>
<comment type="caution">
    <text evidence="1">The sequence shown here is derived from an EMBL/GenBank/DDBJ whole genome shotgun (WGS) entry which is preliminary data.</text>
</comment>
<name>A0A8J2JPC8_9HEXA</name>
<organism evidence="1 2">
    <name type="scientific">Allacma fusca</name>
    <dbReference type="NCBI Taxonomy" id="39272"/>
    <lineage>
        <taxon>Eukaryota</taxon>
        <taxon>Metazoa</taxon>
        <taxon>Ecdysozoa</taxon>
        <taxon>Arthropoda</taxon>
        <taxon>Hexapoda</taxon>
        <taxon>Collembola</taxon>
        <taxon>Symphypleona</taxon>
        <taxon>Sminthuridae</taxon>
        <taxon>Allacma</taxon>
    </lineage>
</organism>
<dbReference type="AlphaFoldDB" id="A0A8J2JPC8"/>
<evidence type="ECO:0000313" key="2">
    <source>
        <dbReference type="Proteomes" id="UP000708208"/>
    </source>
</evidence>
<evidence type="ECO:0000313" key="1">
    <source>
        <dbReference type="EMBL" id="CAG7723569.1"/>
    </source>
</evidence>
<dbReference type="Proteomes" id="UP000708208">
    <property type="component" value="Unassembled WGS sequence"/>
</dbReference>
<sequence length="99" mass="11164">MVRFLASFGGPELKKVVKTILSKLLTDHFAITVSFTGKGQNAELAFDLFTNVHHAVINSTRMNSAFQNSTESEINTIIKDWLRMAKDRSSGRQHKKKVQ</sequence>
<dbReference type="EMBL" id="CAJVCH010100328">
    <property type="protein sequence ID" value="CAG7723569.1"/>
    <property type="molecule type" value="Genomic_DNA"/>
</dbReference>
<reference evidence="1" key="1">
    <citation type="submission" date="2021-06" db="EMBL/GenBank/DDBJ databases">
        <authorList>
            <person name="Hodson N. C."/>
            <person name="Mongue J. A."/>
            <person name="Jaron S. K."/>
        </authorList>
    </citation>
    <scope>NUCLEOTIDE SEQUENCE</scope>
</reference>
<dbReference type="PANTHER" id="PTHR34153:SF2">
    <property type="entry name" value="SI:CH211-262H13.3-RELATED"/>
    <property type="match status" value="1"/>
</dbReference>
<gene>
    <name evidence="1" type="ORF">AFUS01_LOCUS12648</name>
</gene>
<keyword evidence="2" id="KW-1185">Reference proteome</keyword>
<protein>
    <submittedName>
        <fullName evidence="1">Uncharacterized protein</fullName>
    </submittedName>
</protein>
<accession>A0A8J2JPC8</accession>